<keyword evidence="2" id="KW-1185">Reference proteome</keyword>
<proteinExistence type="predicted"/>
<reference evidence="1 2" key="1">
    <citation type="submission" date="2020-08" db="EMBL/GenBank/DDBJ databases">
        <title>A Genomic Blueprint of the Chicken Gut Microbiome.</title>
        <authorList>
            <person name="Gilroy R."/>
            <person name="Ravi A."/>
            <person name="Getino M."/>
            <person name="Pursley I."/>
            <person name="Horton D.L."/>
            <person name="Alikhan N.-F."/>
            <person name="Baker D."/>
            <person name="Gharbi K."/>
            <person name="Hall N."/>
            <person name="Watson M."/>
            <person name="Adriaenssens E.M."/>
            <person name="Foster-Nyarko E."/>
            <person name="Jarju S."/>
            <person name="Secka A."/>
            <person name="Antonio M."/>
            <person name="Oren A."/>
            <person name="Chaudhuri R."/>
            <person name="La Ragione R.M."/>
            <person name="Hildebrand F."/>
            <person name="Pallen M.J."/>
        </authorList>
    </citation>
    <scope>NUCLEOTIDE SEQUENCE [LARGE SCALE GENOMIC DNA]</scope>
    <source>
        <strain evidence="1 2">Sa1CVA4</strain>
    </source>
</reference>
<evidence type="ECO:0000313" key="1">
    <source>
        <dbReference type="EMBL" id="MBD8019111.1"/>
    </source>
</evidence>
<evidence type="ECO:0000313" key="2">
    <source>
        <dbReference type="Proteomes" id="UP000626242"/>
    </source>
</evidence>
<dbReference type="PROSITE" id="PS51257">
    <property type="entry name" value="PROKAR_LIPOPROTEIN"/>
    <property type="match status" value="1"/>
</dbReference>
<dbReference type="EMBL" id="JACSPS010000009">
    <property type="protein sequence ID" value="MBD8019111.1"/>
    <property type="molecule type" value="Genomic_DNA"/>
</dbReference>
<gene>
    <name evidence="1" type="ORF">H9628_11600</name>
</gene>
<sequence>MKLTISIFLVITTISCGVCFPSNLEFKNITLFNPEVLRSIDINSEYRQTSAYEATRNLSKVINEPRTPSNIIIKFQPNGFITADLWSFNNKNQQGIIYSKKGSLFIDKIGADQDRCKFIETYKIRLEKNKIILIQYGGITNQKMVYEYSKVE</sequence>
<comment type="caution">
    <text evidence="1">The sequence shown here is derived from an EMBL/GenBank/DDBJ whole genome shotgun (WGS) entry which is preliminary data.</text>
</comment>
<dbReference type="RefSeq" id="WP_251834308.1">
    <property type="nucleotide sequence ID" value="NZ_JACSPS010000009.1"/>
</dbReference>
<dbReference type="Proteomes" id="UP000626242">
    <property type="component" value="Unassembled WGS sequence"/>
</dbReference>
<name>A0ABR8WPU4_9FLAO</name>
<protein>
    <submittedName>
        <fullName evidence="1">Uncharacterized protein</fullName>
    </submittedName>
</protein>
<organism evidence="1 2">
    <name type="scientific">Kaistella pullorum</name>
    <dbReference type="NCBI Taxonomy" id="2763074"/>
    <lineage>
        <taxon>Bacteria</taxon>
        <taxon>Pseudomonadati</taxon>
        <taxon>Bacteroidota</taxon>
        <taxon>Flavobacteriia</taxon>
        <taxon>Flavobacteriales</taxon>
        <taxon>Weeksellaceae</taxon>
        <taxon>Chryseobacterium group</taxon>
        <taxon>Kaistella</taxon>
    </lineage>
</organism>
<accession>A0ABR8WPU4</accession>